<dbReference type="PANTHER" id="PTHR47424:SF9">
    <property type="entry name" value="TAH-2"/>
    <property type="match status" value="1"/>
</dbReference>
<accession>A0A3E2H1T8</accession>
<dbReference type="AlphaFoldDB" id="A0A3E2H1T8"/>
<name>A0A3E2H1T8_SCYLI</name>
<evidence type="ECO:0000256" key="1">
    <source>
        <dbReference type="ARBA" id="ARBA00001965"/>
    </source>
</evidence>
<reference evidence="9 10" key="1">
    <citation type="submission" date="2018-05" db="EMBL/GenBank/DDBJ databases">
        <title>Draft genome sequence of Scytalidium lignicola DSM 105466, a ubiquitous saprotrophic fungus.</title>
        <authorList>
            <person name="Buettner E."/>
            <person name="Gebauer A.M."/>
            <person name="Hofrichter M."/>
            <person name="Liers C."/>
            <person name="Kellner H."/>
        </authorList>
    </citation>
    <scope>NUCLEOTIDE SEQUENCE [LARGE SCALE GENOMIC DNA]</scope>
    <source>
        <strain evidence="9 10">DSM 105466</strain>
    </source>
</reference>
<dbReference type="GO" id="GO:0000981">
    <property type="term" value="F:DNA-binding transcription factor activity, RNA polymerase II-specific"/>
    <property type="evidence" value="ECO:0007669"/>
    <property type="project" value="InterPro"/>
</dbReference>
<gene>
    <name evidence="9" type="ORF">B7463_g9430</name>
</gene>
<evidence type="ECO:0000256" key="6">
    <source>
        <dbReference type="ARBA" id="ARBA00023242"/>
    </source>
</evidence>
<evidence type="ECO:0000256" key="3">
    <source>
        <dbReference type="ARBA" id="ARBA00023004"/>
    </source>
</evidence>
<dbReference type="GO" id="GO:0000978">
    <property type="term" value="F:RNA polymerase II cis-regulatory region sequence-specific DNA binding"/>
    <property type="evidence" value="ECO:0007669"/>
    <property type="project" value="TreeGrafter"/>
</dbReference>
<keyword evidence="3" id="KW-0408">Iron</keyword>
<dbReference type="InterPro" id="IPR000073">
    <property type="entry name" value="AB_hydrolase_1"/>
</dbReference>
<keyword evidence="6" id="KW-0539">Nucleus</keyword>
<dbReference type="Pfam" id="PF12146">
    <property type="entry name" value="Hydrolase_4"/>
    <property type="match status" value="1"/>
</dbReference>
<dbReference type="Pfam" id="PF00775">
    <property type="entry name" value="Dioxygenase_C"/>
    <property type="match status" value="1"/>
</dbReference>
<evidence type="ECO:0000259" key="8">
    <source>
        <dbReference type="PROSITE" id="PS50048"/>
    </source>
</evidence>
<dbReference type="GO" id="GO:0005634">
    <property type="term" value="C:nucleus"/>
    <property type="evidence" value="ECO:0007669"/>
    <property type="project" value="TreeGrafter"/>
</dbReference>
<feature type="domain" description="Zn(2)-C6 fungal-type" evidence="8">
    <location>
        <begin position="341"/>
        <end position="370"/>
    </location>
</feature>
<dbReference type="Gene3D" id="3.40.50.1820">
    <property type="entry name" value="alpha/beta hydrolase"/>
    <property type="match status" value="1"/>
</dbReference>
<dbReference type="SUPFAM" id="SSF57701">
    <property type="entry name" value="Zn2/Cys6 DNA-binding domain"/>
    <property type="match status" value="1"/>
</dbReference>
<dbReference type="CDD" id="cd03461">
    <property type="entry name" value="1_2-HQD"/>
    <property type="match status" value="1"/>
</dbReference>
<dbReference type="GO" id="GO:0008270">
    <property type="term" value="F:zinc ion binding"/>
    <property type="evidence" value="ECO:0007669"/>
    <property type="project" value="InterPro"/>
</dbReference>
<comment type="cofactor">
    <cofactor evidence="1">
        <name>Fe(3+)</name>
        <dbReference type="ChEBI" id="CHEBI:29034"/>
    </cofactor>
</comment>
<dbReference type="InterPro" id="IPR001138">
    <property type="entry name" value="Zn2Cys6_DnaBD"/>
</dbReference>
<evidence type="ECO:0000256" key="4">
    <source>
        <dbReference type="ARBA" id="ARBA00023015"/>
    </source>
</evidence>
<evidence type="ECO:0000256" key="5">
    <source>
        <dbReference type="ARBA" id="ARBA00023163"/>
    </source>
</evidence>
<evidence type="ECO:0000256" key="7">
    <source>
        <dbReference type="SAM" id="MobiDB-lite"/>
    </source>
</evidence>
<keyword evidence="10" id="KW-1185">Reference proteome</keyword>
<keyword evidence="5" id="KW-0804">Transcription</keyword>
<feature type="non-terminal residue" evidence="9">
    <location>
        <position position="1252"/>
    </location>
</feature>
<dbReference type="Proteomes" id="UP000258309">
    <property type="component" value="Unassembled WGS sequence"/>
</dbReference>
<evidence type="ECO:0000313" key="10">
    <source>
        <dbReference type="Proteomes" id="UP000258309"/>
    </source>
</evidence>
<feature type="non-terminal residue" evidence="9">
    <location>
        <position position="1"/>
    </location>
</feature>
<dbReference type="GO" id="GO:0006351">
    <property type="term" value="P:DNA-templated transcription"/>
    <property type="evidence" value="ECO:0007669"/>
    <property type="project" value="InterPro"/>
</dbReference>
<dbReference type="SUPFAM" id="SSF49482">
    <property type="entry name" value="Aromatic compound dioxygenase"/>
    <property type="match status" value="1"/>
</dbReference>
<dbReference type="Pfam" id="PF00172">
    <property type="entry name" value="Zn_clus"/>
    <property type="match status" value="1"/>
</dbReference>
<dbReference type="OrthoDB" id="47007at2759"/>
<dbReference type="SMART" id="SM00066">
    <property type="entry name" value="GAL4"/>
    <property type="match status" value="1"/>
</dbReference>
<dbReference type="InterPro" id="IPR051127">
    <property type="entry name" value="Fungal_SecMet_Regulators"/>
</dbReference>
<dbReference type="InterPro" id="IPR015889">
    <property type="entry name" value="Intradiol_dOase_core"/>
</dbReference>
<organism evidence="9 10">
    <name type="scientific">Scytalidium lignicola</name>
    <name type="common">Hyphomycete</name>
    <dbReference type="NCBI Taxonomy" id="5539"/>
    <lineage>
        <taxon>Eukaryota</taxon>
        <taxon>Fungi</taxon>
        <taxon>Dikarya</taxon>
        <taxon>Ascomycota</taxon>
        <taxon>Pezizomycotina</taxon>
        <taxon>Leotiomycetes</taxon>
        <taxon>Leotiomycetes incertae sedis</taxon>
        <taxon>Scytalidium</taxon>
    </lineage>
</organism>
<comment type="caution">
    <text evidence="9">The sequence shown here is derived from an EMBL/GenBank/DDBJ whole genome shotgun (WGS) entry which is preliminary data.</text>
</comment>
<dbReference type="InterPro" id="IPR029058">
    <property type="entry name" value="AB_hydrolase_fold"/>
</dbReference>
<dbReference type="InterPro" id="IPR007219">
    <property type="entry name" value="XnlR_reg_dom"/>
</dbReference>
<dbReference type="InterPro" id="IPR000627">
    <property type="entry name" value="Intradiol_dOase_C"/>
</dbReference>
<dbReference type="PROSITE" id="PS00463">
    <property type="entry name" value="ZN2_CY6_FUNGAL_1"/>
    <property type="match status" value="1"/>
</dbReference>
<dbReference type="EMBL" id="NCSJ02000233">
    <property type="protein sequence ID" value="RFU26923.1"/>
    <property type="molecule type" value="Genomic_DNA"/>
</dbReference>
<dbReference type="InterPro" id="IPR036864">
    <property type="entry name" value="Zn2-C6_fun-type_DNA-bd_sf"/>
</dbReference>
<dbReference type="STRING" id="5539.A0A3E2H1T8"/>
<proteinExistence type="predicted"/>
<sequence>MSGENTTAGAKEQPKYDPNFTQNVIQAMGEKTDPRFRQVMTALIKHVHDFAREVDLTVDEWMAGVNLINWAGQMSDNKRNEGQLVCDVIGLESLVDEITYKQTVNLGYEATATAILGPFFRTDAPLRENDSSIVTGIDDGSITYMHGVVKDTVTRKPIEDCWVDVWQASTNGLYEQQDPNQVEHNLRGKFKTDTNGYYGFYCLRPTPYPVPFDGPAGKLLQLMDRHPFRPAHIHIIAGNDKYKPLTTQIFDRNDEYLDNDSVFAVKDSLIVDFVPLKGNPKAELELTYDIFLTPTAATIAFDIVRSEKWAIDYLSCYSLKRTDNAPGMSSPPAKRQRTARACDDCKKRKKQCNGMLPCQGCLARSRPCKFSDRRAAVPASRLASSSEPPGVLPSCEKISPPKTPDPISVISGNVPKAFDGTESVIENPSRMLYDERGRLLYVGESASLSYLQAIRRLVEEHIGPSAFTNDGNRHMILEATISTPPKFQFTYALPDRETAFFLIDSFFSSLPGLVKIYNKENFLQKTINIYENPLECDTLWLSSLHLVFAIGLQLKRENPSPSPSETHILEKLQSHSGSRSELFYLSAKHLHDAVDGFEEGGLTSVQILILKTVYMLTAAKRNSAWAFLGMAVRLAYALGIHKETTFSFLPPDEQEASFLAASFGRPNAIDHKNAAYIEPDPSVVYQSEHSKFEADALLASVKISSILDEILNRIYDKRRISKSTVRSISAEFYQWKKDLPQKLQWQNISTHWKGSDAALTQLHINLIYFHGIILLMRPFLLSQVTHYLESKASATSSETQQADTFEADEDVKSFSRACIHSAVYTINAIQATFLRGALPRQDPFIVYWLFTATLIVMSGIIYPIDNGLDLDTALRSALSILQFMGEADKQARRYLYITKSARDAICQSRAEKEATSNDSGLSIFQALFREDNNPSTSNIAALGSKSGSDHASSQTPGPVAGPLQAWAADSALNDFQNPLPETNSLGFTPGYEDESIDFDTLCQPEGGFNTTLLFIHGLGSSSSFYATIIPHLVALGLSCLALDTNGSGLSKYNGSEQSIQSIAQDALDILSSLEIKLENVVVVGHSMGGIVACELASGHAFKAVVLLGPVNPNPNAASVFGKRITTVEQQGMEAMADSIPQAATGSKSTSTQHAFIRTLLLAQDAAGYISLCKVIANAQAPQYEKITCPVLIIAGLDDKSAPLEGSQLILDSCATNVAKKRLRKLEGVGHWHCIEAAPEVESLIEEFIKSLN</sequence>
<dbReference type="PROSITE" id="PS50048">
    <property type="entry name" value="ZN2_CY6_FUNGAL_2"/>
    <property type="match status" value="1"/>
</dbReference>
<dbReference type="InterPro" id="IPR007535">
    <property type="entry name" value="Catechol_dOase_N"/>
</dbReference>
<evidence type="ECO:0000313" key="9">
    <source>
        <dbReference type="EMBL" id="RFU26923.1"/>
    </source>
</evidence>
<feature type="region of interest" description="Disordered" evidence="7">
    <location>
        <begin position="938"/>
        <end position="958"/>
    </location>
</feature>
<dbReference type="PRINTS" id="PR00111">
    <property type="entry name" value="ABHYDROLASE"/>
</dbReference>
<dbReference type="InterPro" id="IPR039390">
    <property type="entry name" value="1_2-HQD/HQD"/>
</dbReference>
<dbReference type="Gene3D" id="2.60.130.10">
    <property type="entry name" value="Aromatic compound dioxygenase"/>
    <property type="match status" value="1"/>
</dbReference>
<keyword evidence="4" id="KW-0805">Transcription regulation</keyword>
<feature type="compositionally biased region" description="Polar residues" evidence="7">
    <location>
        <begin position="938"/>
        <end position="956"/>
    </location>
</feature>
<dbReference type="InterPro" id="IPR022742">
    <property type="entry name" value="Hydrolase_4"/>
</dbReference>
<dbReference type="CDD" id="cd00067">
    <property type="entry name" value="GAL4"/>
    <property type="match status" value="1"/>
</dbReference>
<dbReference type="Pfam" id="PF04082">
    <property type="entry name" value="Fungal_trans"/>
    <property type="match status" value="1"/>
</dbReference>
<dbReference type="GO" id="GO:0018576">
    <property type="term" value="F:catechol 1,2-dioxygenase activity"/>
    <property type="evidence" value="ECO:0007669"/>
    <property type="project" value="InterPro"/>
</dbReference>
<dbReference type="Pfam" id="PF04444">
    <property type="entry name" value="Dioxygenase_N"/>
    <property type="match status" value="1"/>
</dbReference>
<keyword evidence="2" id="KW-0479">Metal-binding</keyword>
<evidence type="ECO:0000256" key="2">
    <source>
        <dbReference type="ARBA" id="ARBA00022723"/>
    </source>
</evidence>
<feature type="region of interest" description="Disordered" evidence="7">
    <location>
        <begin position="379"/>
        <end position="406"/>
    </location>
</feature>
<dbReference type="GO" id="GO:0008199">
    <property type="term" value="F:ferric iron binding"/>
    <property type="evidence" value="ECO:0007669"/>
    <property type="project" value="InterPro"/>
</dbReference>
<dbReference type="Gene3D" id="4.10.240.10">
    <property type="entry name" value="Zn(2)-C6 fungal-type DNA-binding domain"/>
    <property type="match status" value="1"/>
</dbReference>
<dbReference type="CDD" id="cd12148">
    <property type="entry name" value="fungal_TF_MHR"/>
    <property type="match status" value="1"/>
</dbReference>
<dbReference type="GO" id="GO:0000435">
    <property type="term" value="P:positive regulation of transcription from RNA polymerase II promoter by galactose"/>
    <property type="evidence" value="ECO:0007669"/>
    <property type="project" value="TreeGrafter"/>
</dbReference>
<protein>
    <recommendedName>
        <fullName evidence="8">Zn(2)-C6 fungal-type domain-containing protein</fullName>
    </recommendedName>
</protein>
<dbReference type="GO" id="GO:0009712">
    <property type="term" value="P:catechol-containing compound metabolic process"/>
    <property type="evidence" value="ECO:0007669"/>
    <property type="project" value="InterPro"/>
</dbReference>
<dbReference type="PANTHER" id="PTHR47424">
    <property type="entry name" value="REGULATORY PROTEIN GAL4"/>
    <property type="match status" value="1"/>
</dbReference>
<dbReference type="SUPFAM" id="SSF53474">
    <property type="entry name" value="alpha/beta-Hydrolases"/>
    <property type="match status" value="1"/>
</dbReference>